<dbReference type="CDD" id="cd07181">
    <property type="entry name" value="RNase_HII_eukaryota_like"/>
    <property type="match status" value="1"/>
</dbReference>
<dbReference type="GeneID" id="17350951"/>
<dbReference type="AlphaFoldDB" id="E1ZRW3"/>
<evidence type="ECO:0000256" key="9">
    <source>
        <dbReference type="PROSITE-ProRule" id="PRU01319"/>
    </source>
</evidence>
<dbReference type="GO" id="GO:0004523">
    <property type="term" value="F:RNA-DNA hybrid ribonuclease activity"/>
    <property type="evidence" value="ECO:0007669"/>
    <property type="project" value="UniProtKB-EC"/>
</dbReference>
<keyword evidence="7 10" id="KW-0255">Endonuclease</keyword>
<dbReference type="Gene3D" id="1.10.10.460">
    <property type="entry name" value="Ribonuclease hii. Domain 2"/>
    <property type="match status" value="1"/>
</dbReference>
<evidence type="ECO:0000256" key="3">
    <source>
        <dbReference type="ARBA" id="ARBA00001946"/>
    </source>
</evidence>
<comment type="caution">
    <text evidence="9">Lacks conserved residue(s) required for the propagation of feature annotation.</text>
</comment>
<dbReference type="Proteomes" id="UP000008141">
    <property type="component" value="Unassembled WGS sequence"/>
</dbReference>
<comment type="cofactor">
    <cofactor evidence="2">
        <name>Mn(2+)</name>
        <dbReference type="ChEBI" id="CHEBI:29035"/>
    </cofactor>
</comment>
<dbReference type="InterPro" id="IPR024567">
    <property type="entry name" value="RNase_HII/HIII_dom"/>
</dbReference>
<dbReference type="PANTHER" id="PTHR10954:SF7">
    <property type="entry name" value="RIBONUCLEASE H2 SUBUNIT A"/>
    <property type="match status" value="1"/>
</dbReference>
<dbReference type="InterPro" id="IPR023160">
    <property type="entry name" value="RNase_HII_hlx-loop-hlx_cap_dom"/>
</dbReference>
<evidence type="ECO:0000256" key="7">
    <source>
        <dbReference type="ARBA" id="ARBA00022759"/>
    </source>
</evidence>
<name>E1ZRW3_CHLVA</name>
<proteinExistence type="inferred from homology"/>
<comment type="function">
    <text evidence="10">Endonuclease that specifically degrades the RNA of RNA-DNA hybrids.</text>
</comment>
<dbReference type="GO" id="GO:0046872">
    <property type="term" value="F:metal ion binding"/>
    <property type="evidence" value="ECO:0007669"/>
    <property type="project" value="UniProtKB-KW"/>
</dbReference>
<dbReference type="Gene3D" id="3.30.420.10">
    <property type="entry name" value="Ribonuclease H-like superfamily/Ribonuclease H"/>
    <property type="match status" value="1"/>
</dbReference>
<dbReference type="GO" id="GO:0003723">
    <property type="term" value="F:RNA binding"/>
    <property type="evidence" value="ECO:0007669"/>
    <property type="project" value="UniProtKB-UniRule"/>
</dbReference>
<keyword evidence="13" id="KW-1185">Reference proteome</keyword>
<dbReference type="FunFam" id="1.10.10.460:FF:000001">
    <property type="entry name" value="Ribonuclease"/>
    <property type="match status" value="1"/>
</dbReference>
<dbReference type="InParanoid" id="E1ZRW3"/>
<keyword evidence="6" id="KW-0479">Metal-binding</keyword>
<protein>
    <recommendedName>
        <fullName evidence="10">Ribonuclease</fullName>
        <ecNumber evidence="10">3.1.26.4</ecNumber>
    </recommendedName>
</protein>
<dbReference type="GO" id="GO:0032299">
    <property type="term" value="C:ribonuclease H2 complex"/>
    <property type="evidence" value="ECO:0007669"/>
    <property type="project" value="TreeGrafter"/>
</dbReference>
<evidence type="ECO:0000256" key="6">
    <source>
        <dbReference type="ARBA" id="ARBA00022723"/>
    </source>
</evidence>
<dbReference type="RefSeq" id="XP_005843634.1">
    <property type="nucleotide sequence ID" value="XM_005843572.1"/>
</dbReference>
<dbReference type="KEGG" id="cvr:CHLNCDRAFT_140248"/>
<organism evidence="13">
    <name type="scientific">Chlorella variabilis</name>
    <name type="common">Green alga</name>
    <dbReference type="NCBI Taxonomy" id="554065"/>
    <lineage>
        <taxon>Eukaryota</taxon>
        <taxon>Viridiplantae</taxon>
        <taxon>Chlorophyta</taxon>
        <taxon>core chlorophytes</taxon>
        <taxon>Trebouxiophyceae</taxon>
        <taxon>Chlorellales</taxon>
        <taxon>Chlorellaceae</taxon>
        <taxon>Chlorella clade</taxon>
        <taxon>Chlorella</taxon>
    </lineage>
</organism>
<sequence>MVYGLAWAPISRRKDLKAMGFADSKTLTEEKRDHLFGVIQAEGGMLGYQADVLSAAFISGKMLGRERVSLNALAFESTCALIEAVLARGERLSQRFPGVQFVVEAKADSTYPIVSAASIVAKVTRDRTLRDFVLGEMAASLDGGSSSSDGCAAALSTQFGSGYPADPQTKRWLEASINRVFGFPSLVRFSWSTCTPLLEQHAATITFERDAEDGAGTGQQVLSFGGCALPAGGMAAASSGLGRHSYFMARKLQRSQLCF</sequence>
<dbReference type="SUPFAM" id="SSF53098">
    <property type="entry name" value="Ribonuclease H-like"/>
    <property type="match status" value="1"/>
</dbReference>
<dbReference type="STRING" id="554065.E1ZRW3"/>
<dbReference type="InterPro" id="IPR001352">
    <property type="entry name" value="RNase_HII/HIII"/>
</dbReference>
<evidence type="ECO:0000256" key="10">
    <source>
        <dbReference type="RuleBase" id="RU003515"/>
    </source>
</evidence>
<comment type="catalytic activity">
    <reaction evidence="1 10">
        <text>Endonucleolytic cleavage to 5'-phosphomonoester.</text>
        <dbReference type="EC" id="3.1.26.4"/>
    </reaction>
</comment>
<comment type="cofactor">
    <cofactor evidence="3">
        <name>Mg(2+)</name>
        <dbReference type="ChEBI" id="CHEBI:18420"/>
    </cofactor>
</comment>
<keyword evidence="5 10" id="KW-0540">Nuclease</keyword>
<dbReference type="InterPro" id="IPR036397">
    <property type="entry name" value="RNaseH_sf"/>
</dbReference>
<dbReference type="PROSITE" id="PS51975">
    <property type="entry name" value="RNASE_H_2"/>
    <property type="match status" value="1"/>
</dbReference>
<dbReference type="EC" id="3.1.26.4" evidence="10"/>
<evidence type="ECO:0000259" key="11">
    <source>
        <dbReference type="PROSITE" id="PS51975"/>
    </source>
</evidence>
<reference evidence="12 13" key="1">
    <citation type="journal article" date="2010" name="Plant Cell">
        <title>The Chlorella variabilis NC64A genome reveals adaptation to photosymbiosis, coevolution with viruses, and cryptic sex.</title>
        <authorList>
            <person name="Blanc G."/>
            <person name="Duncan G."/>
            <person name="Agarkova I."/>
            <person name="Borodovsky M."/>
            <person name="Gurnon J."/>
            <person name="Kuo A."/>
            <person name="Lindquist E."/>
            <person name="Lucas S."/>
            <person name="Pangilinan J."/>
            <person name="Polle J."/>
            <person name="Salamov A."/>
            <person name="Terry A."/>
            <person name="Yamada T."/>
            <person name="Dunigan D.D."/>
            <person name="Grigoriev I.V."/>
            <person name="Claverie J.M."/>
            <person name="Van Etten J.L."/>
        </authorList>
    </citation>
    <scope>NUCLEOTIDE SEQUENCE [LARGE SCALE GENOMIC DNA]</scope>
    <source>
        <strain evidence="12 13">NC64A</strain>
    </source>
</reference>
<dbReference type="eggNOG" id="KOG2299">
    <property type="taxonomic scope" value="Eukaryota"/>
</dbReference>
<evidence type="ECO:0000313" key="13">
    <source>
        <dbReference type="Proteomes" id="UP000008141"/>
    </source>
</evidence>
<evidence type="ECO:0000256" key="1">
    <source>
        <dbReference type="ARBA" id="ARBA00000077"/>
    </source>
</evidence>
<dbReference type="OMA" id="RYSWQTA"/>
<comment type="similarity">
    <text evidence="4">Belongs to the RNase HII family. Eukaryotic subfamily.</text>
</comment>
<evidence type="ECO:0000256" key="5">
    <source>
        <dbReference type="ARBA" id="ARBA00022722"/>
    </source>
</evidence>
<accession>E1ZRW3</accession>
<dbReference type="EMBL" id="GL433863">
    <property type="protein sequence ID" value="EFN51532.1"/>
    <property type="molecule type" value="Genomic_DNA"/>
</dbReference>
<keyword evidence="8 10" id="KW-0378">Hydrolase</keyword>
<evidence type="ECO:0000256" key="8">
    <source>
        <dbReference type="ARBA" id="ARBA00022801"/>
    </source>
</evidence>
<dbReference type="GO" id="GO:0006298">
    <property type="term" value="P:mismatch repair"/>
    <property type="evidence" value="ECO:0007669"/>
    <property type="project" value="TreeGrafter"/>
</dbReference>
<dbReference type="PANTHER" id="PTHR10954">
    <property type="entry name" value="RIBONUCLEASE H2 SUBUNIT A"/>
    <property type="match status" value="1"/>
</dbReference>
<dbReference type="InterPro" id="IPR012337">
    <property type="entry name" value="RNaseH-like_sf"/>
</dbReference>
<feature type="domain" description="RNase H type-2" evidence="11">
    <location>
        <begin position="1"/>
        <end position="203"/>
    </location>
</feature>
<evidence type="ECO:0000256" key="4">
    <source>
        <dbReference type="ARBA" id="ARBA00007058"/>
    </source>
</evidence>
<evidence type="ECO:0000256" key="2">
    <source>
        <dbReference type="ARBA" id="ARBA00001936"/>
    </source>
</evidence>
<dbReference type="OrthoDB" id="7462577at2759"/>
<dbReference type="GO" id="GO:0043137">
    <property type="term" value="P:DNA replication, removal of RNA primer"/>
    <property type="evidence" value="ECO:0007669"/>
    <property type="project" value="TreeGrafter"/>
</dbReference>
<dbReference type="FunCoup" id="E1ZRW3">
    <property type="interactions" value="1309"/>
</dbReference>
<evidence type="ECO:0000313" key="12">
    <source>
        <dbReference type="EMBL" id="EFN51532.1"/>
    </source>
</evidence>
<gene>
    <name evidence="12" type="ORF">CHLNCDRAFT_140248</name>
</gene>
<dbReference type="Pfam" id="PF01351">
    <property type="entry name" value="RNase_HII"/>
    <property type="match status" value="1"/>
</dbReference>